<reference evidence="9" key="1">
    <citation type="submission" date="2018-07" db="EMBL/GenBank/DDBJ databases">
        <authorList>
            <person name="Quirk P.G."/>
            <person name="Krulwich T.A."/>
        </authorList>
    </citation>
    <scope>NUCLEOTIDE SEQUENCE</scope>
</reference>
<keyword evidence="5" id="KW-0067">ATP-binding</keyword>
<dbReference type="Gene3D" id="1.20.120.790">
    <property type="entry name" value="Heat shock protein 90, C-terminal domain"/>
    <property type="match status" value="1"/>
</dbReference>
<dbReference type="InterPro" id="IPR003594">
    <property type="entry name" value="HATPase_dom"/>
</dbReference>
<organism evidence="9">
    <name type="scientific">metagenome</name>
    <dbReference type="NCBI Taxonomy" id="256318"/>
    <lineage>
        <taxon>unclassified sequences</taxon>
        <taxon>metagenomes</taxon>
    </lineage>
</organism>
<dbReference type="GO" id="GO:0016887">
    <property type="term" value="F:ATP hydrolysis activity"/>
    <property type="evidence" value="ECO:0007669"/>
    <property type="project" value="InterPro"/>
</dbReference>
<dbReference type="SUPFAM" id="SSF110942">
    <property type="entry name" value="HSP90 C-terminal domain"/>
    <property type="match status" value="1"/>
</dbReference>
<feature type="domain" description="Histidine kinase/HSP90-like ATPase" evidence="8">
    <location>
        <begin position="26"/>
        <end position="181"/>
    </location>
</feature>
<evidence type="ECO:0000256" key="3">
    <source>
        <dbReference type="ARBA" id="ARBA00022490"/>
    </source>
</evidence>
<accession>A0A380TK86</accession>
<dbReference type="GO" id="GO:0005524">
    <property type="term" value="F:ATP binding"/>
    <property type="evidence" value="ECO:0007669"/>
    <property type="project" value="UniProtKB-KW"/>
</dbReference>
<dbReference type="FunFam" id="3.30.230.80:FF:000002">
    <property type="entry name" value="Molecular chaperone HtpG"/>
    <property type="match status" value="1"/>
</dbReference>
<evidence type="ECO:0000256" key="1">
    <source>
        <dbReference type="ARBA" id="ARBA00004496"/>
    </source>
</evidence>
<proteinExistence type="inferred from homology"/>
<evidence type="ECO:0000256" key="2">
    <source>
        <dbReference type="ARBA" id="ARBA00008239"/>
    </source>
</evidence>
<keyword evidence="7" id="KW-0143">Chaperone</keyword>
<dbReference type="PANTHER" id="PTHR11528">
    <property type="entry name" value="HEAT SHOCK PROTEIN 90 FAMILY MEMBER"/>
    <property type="match status" value="1"/>
</dbReference>
<keyword evidence="3" id="KW-0963">Cytoplasm</keyword>
<evidence type="ECO:0000313" key="9">
    <source>
        <dbReference type="EMBL" id="SUS08099.1"/>
    </source>
</evidence>
<keyword evidence="4" id="KW-0547">Nucleotide-binding</keyword>
<dbReference type="EMBL" id="UIDG01000534">
    <property type="protein sequence ID" value="SUS08099.1"/>
    <property type="molecule type" value="Genomic_DNA"/>
</dbReference>
<dbReference type="CDD" id="cd16927">
    <property type="entry name" value="HATPase_Hsp90-like"/>
    <property type="match status" value="1"/>
</dbReference>
<dbReference type="Gene3D" id="3.40.50.11260">
    <property type="match status" value="1"/>
</dbReference>
<dbReference type="InterPro" id="IPR001404">
    <property type="entry name" value="Hsp90_fam"/>
</dbReference>
<dbReference type="InterPro" id="IPR020575">
    <property type="entry name" value="Hsp90_N"/>
</dbReference>
<dbReference type="SUPFAM" id="SSF55874">
    <property type="entry name" value="ATPase domain of HSP90 chaperone/DNA topoisomerase II/histidine kinase"/>
    <property type="match status" value="1"/>
</dbReference>
<dbReference type="FunFam" id="3.30.565.10:FF:000009">
    <property type="entry name" value="Molecular chaperone HtpG"/>
    <property type="match status" value="1"/>
</dbReference>
<evidence type="ECO:0000256" key="7">
    <source>
        <dbReference type="ARBA" id="ARBA00023186"/>
    </source>
</evidence>
<evidence type="ECO:0000256" key="6">
    <source>
        <dbReference type="ARBA" id="ARBA00023016"/>
    </source>
</evidence>
<evidence type="ECO:0000256" key="5">
    <source>
        <dbReference type="ARBA" id="ARBA00022840"/>
    </source>
</evidence>
<name>A0A380TK86_9ZZZZ</name>
<dbReference type="NCBIfam" id="NF003555">
    <property type="entry name" value="PRK05218.1"/>
    <property type="match status" value="1"/>
</dbReference>
<dbReference type="InterPro" id="IPR020568">
    <property type="entry name" value="Ribosomal_Su5_D2-typ_SF"/>
</dbReference>
<dbReference type="Pfam" id="PF00183">
    <property type="entry name" value="HSP90"/>
    <property type="match status" value="1"/>
</dbReference>
<keyword evidence="6" id="KW-0346">Stress response</keyword>
<dbReference type="HAMAP" id="MF_00505">
    <property type="entry name" value="HSP90"/>
    <property type="match status" value="1"/>
</dbReference>
<dbReference type="InterPro" id="IPR037196">
    <property type="entry name" value="HSP90_C"/>
</dbReference>
<dbReference type="GO" id="GO:0005737">
    <property type="term" value="C:cytoplasm"/>
    <property type="evidence" value="ECO:0007669"/>
    <property type="project" value="UniProtKB-SubCell"/>
</dbReference>
<evidence type="ECO:0000259" key="8">
    <source>
        <dbReference type="SMART" id="SM00387"/>
    </source>
</evidence>
<dbReference type="PROSITE" id="PS00298">
    <property type="entry name" value="HSP90"/>
    <property type="match status" value="1"/>
</dbReference>
<comment type="subcellular location">
    <subcellularLocation>
        <location evidence="1">Cytoplasm</location>
    </subcellularLocation>
</comment>
<evidence type="ECO:0000256" key="4">
    <source>
        <dbReference type="ARBA" id="ARBA00022741"/>
    </source>
</evidence>
<dbReference type="InterPro" id="IPR036890">
    <property type="entry name" value="HATPase_C_sf"/>
</dbReference>
<gene>
    <name evidence="9" type="primary">htpG</name>
    <name evidence="9" type="ORF">DF3PB_580006</name>
</gene>
<dbReference type="SUPFAM" id="SSF54211">
    <property type="entry name" value="Ribosomal protein S5 domain 2-like"/>
    <property type="match status" value="1"/>
</dbReference>
<dbReference type="Pfam" id="PF13589">
    <property type="entry name" value="HATPase_c_3"/>
    <property type="match status" value="1"/>
</dbReference>
<dbReference type="GO" id="GO:0140662">
    <property type="term" value="F:ATP-dependent protein folding chaperone"/>
    <property type="evidence" value="ECO:0007669"/>
    <property type="project" value="InterPro"/>
</dbReference>
<dbReference type="InterPro" id="IPR019805">
    <property type="entry name" value="Heat_shock_protein_90_CS"/>
</dbReference>
<sequence length="621" mass="69506">MAQETFTFQTEVERLLEIVAHSLYSHKEIFLRELISNASDACDRLRYAALTEAHLTAGDTDFKIRIVVDRDARTLSVVDNGIGMNRDDLLETLGTIARSGTQAFLAKLSGDAKKDTSLIGQFGVGFYSAFMVADHVDVITRKAGEEHAWRWSSDGRGQFTIDGADRPSRGTTVTVHLKADEDEFLETMRLSGIVKKYSDHIGFPILLGEGEKAETLNAGSSLWMRPKKDITESQYKEFYRHVGHGFDDPWLILHNTVEGVVSYTSLLFIPEQAPFDLFDAERKGRVRLYVRKVFITDDCDGLIPPYLRFLRGIVDSEDLPLNISRETFQHDPRLAKIRSGLCKRVFDELAKKAEEAPSEYETFWNAFGAVLKEGLYEDFENRERILPLCRFRSSAGSELTSLDGYIERMKPGQDAIYTLAGDDVEALKRSPQLEGFRAKGVEVLLLTDPIDEFWIPSVRTYKDKPFKSAAAADAQLDTIEADTKAAEPTSEPPDGLEQMLGRLKDVLKDAVKDVRASKRLTESAVCLVAGEGDLDMHLERLLRRHRQLEGDGATPRVLEINPTHPLIRRLAAVAADSPEAVFADAAFLLLDQARIQEGERVSDAQAFSRRLAACLERSLTA</sequence>
<dbReference type="PRINTS" id="PR00775">
    <property type="entry name" value="HEATSHOCK90"/>
</dbReference>
<dbReference type="Gene3D" id="3.30.565.10">
    <property type="entry name" value="Histidine kinase-like ATPase, C-terminal domain"/>
    <property type="match status" value="1"/>
</dbReference>
<dbReference type="PIRSF" id="PIRSF002583">
    <property type="entry name" value="Hsp90"/>
    <property type="match status" value="1"/>
</dbReference>
<comment type="similarity">
    <text evidence="2">Belongs to the heat shock protein 90 family.</text>
</comment>
<dbReference type="GO" id="GO:0051082">
    <property type="term" value="F:unfolded protein binding"/>
    <property type="evidence" value="ECO:0007669"/>
    <property type="project" value="InterPro"/>
</dbReference>
<dbReference type="Gene3D" id="3.30.230.80">
    <property type="match status" value="1"/>
</dbReference>
<dbReference type="AlphaFoldDB" id="A0A380TK86"/>
<protein>
    <submittedName>
        <fullName evidence="9">Chaperone protein HtpG</fullName>
    </submittedName>
</protein>
<dbReference type="SMART" id="SM00387">
    <property type="entry name" value="HATPase_c"/>
    <property type="match status" value="1"/>
</dbReference>